<dbReference type="PANTHER" id="PTHR11787">
    <property type="entry name" value="RAB GDP-DISSOCIATION INHIBITOR"/>
    <property type="match status" value="1"/>
</dbReference>
<comment type="similarity">
    <text evidence="1">Belongs to the Rab GDI family.</text>
</comment>
<dbReference type="GO" id="GO:0005092">
    <property type="term" value="F:GDP-dissociation inhibitor activity"/>
    <property type="evidence" value="ECO:0007669"/>
    <property type="project" value="InterPro"/>
</dbReference>
<reference evidence="2" key="1">
    <citation type="submission" date="2021-11" db="EMBL/GenBank/DDBJ databases">
        <authorList>
            <person name="Islam A."/>
            <person name="Islam S."/>
            <person name="Flora M.S."/>
            <person name="Rahman M."/>
            <person name="Ziaur R.M."/>
            <person name="Epstein J.H."/>
            <person name="Hassan M."/>
            <person name="Klassen M."/>
            <person name="Woodard K."/>
            <person name="Webb A."/>
            <person name="Webby R.J."/>
            <person name="El Zowalaty M.E."/>
        </authorList>
    </citation>
    <scope>NUCLEOTIDE SEQUENCE</scope>
    <source>
        <strain evidence="2">Pbs3</strain>
    </source>
</reference>
<dbReference type="InterPro" id="IPR036188">
    <property type="entry name" value="FAD/NAD-bd_sf"/>
</dbReference>
<dbReference type="AlphaFoldDB" id="A0AAU9KKR4"/>
<evidence type="ECO:0000313" key="2">
    <source>
        <dbReference type="EMBL" id="CAH0473130.1"/>
    </source>
</evidence>
<accession>A0AAU9KKR4</accession>
<evidence type="ECO:0000313" key="3">
    <source>
        <dbReference type="Proteomes" id="UP001160483"/>
    </source>
</evidence>
<dbReference type="EMBL" id="CAKKTJ010000001">
    <property type="protein sequence ID" value="CAH0473130.1"/>
    <property type="molecule type" value="Genomic_DNA"/>
</dbReference>
<dbReference type="GO" id="GO:0005829">
    <property type="term" value="C:cytosol"/>
    <property type="evidence" value="ECO:0007669"/>
    <property type="project" value="TreeGrafter"/>
</dbReference>
<name>A0AAU9KKR4_9STRA</name>
<dbReference type="GO" id="GO:0005634">
    <property type="term" value="C:nucleus"/>
    <property type="evidence" value="ECO:0007669"/>
    <property type="project" value="TreeGrafter"/>
</dbReference>
<dbReference type="PANTHER" id="PTHR11787:SF4">
    <property type="entry name" value="CHM, RAB ESCORT PROTEIN 1"/>
    <property type="match status" value="1"/>
</dbReference>
<dbReference type="GO" id="GO:0016192">
    <property type="term" value="P:vesicle-mediated transport"/>
    <property type="evidence" value="ECO:0007669"/>
    <property type="project" value="TreeGrafter"/>
</dbReference>
<proteinExistence type="inferred from homology"/>
<dbReference type="GO" id="GO:0005968">
    <property type="term" value="C:Rab-protein geranylgeranyltransferase complex"/>
    <property type="evidence" value="ECO:0007669"/>
    <property type="project" value="TreeGrafter"/>
</dbReference>
<dbReference type="Pfam" id="PF00996">
    <property type="entry name" value="GDI"/>
    <property type="match status" value="1"/>
</dbReference>
<comment type="caution">
    <text evidence="2">The sequence shown here is derived from an EMBL/GenBank/DDBJ whole genome shotgun (WGS) entry which is preliminary data.</text>
</comment>
<dbReference type="Gene3D" id="3.50.50.60">
    <property type="entry name" value="FAD/NAD(P)-binding domain"/>
    <property type="match status" value="1"/>
</dbReference>
<sequence>MVGVYCVGLATFPATKNQISARDGLAAVYRSVPSIGRFTGTAFLAPLYSISELVQNFCWLCAVYCGTYTKHVVTNSSYAGCLRVTDKETLPRVHGQMLRGAFVLNTSLRDGMNRIMLIRLPKHSESGNPLAI</sequence>
<dbReference type="Proteomes" id="UP001160483">
    <property type="component" value="Unassembled WGS sequence"/>
</dbReference>
<dbReference type="GO" id="GO:0007264">
    <property type="term" value="P:small GTPase-mediated signal transduction"/>
    <property type="evidence" value="ECO:0007669"/>
    <property type="project" value="InterPro"/>
</dbReference>
<organism evidence="2 3">
    <name type="scientific">Peronospora belbahrii</name>
    <dbReference type="NCBI Taxonomy" id="622444"/>
    <lineage>
        <taxon>Eukaryota</taxon>
        <taxon>Sar</taxon>
        <taxon>Stramenopiles</taxon>
        <taxon>Oomycota</taxon>
        <taxon>Peronosporomycetes</taxon>
        <taxon>Peronosporales</taxon>
        <taxon>Peronosporaceae</taxon>
        <taxon>Peronospora</taxon>
    </lineage>
</organism>
<evidence type="ECO:0000256" key="1">
    <source>
        <dbReference type="ARBA" id="ARBA00005593"/>
    </source>
</evidence>
<dbReference type="InterPro" id="IPR018203">
    <property type="entry name" value="GDP_dissociation_inhibitor"/>
</dbReference>
<gene>
    <name evidence="2" type="ORF">PBS003_LOCUS39</name>
</gene>
<protein>
    <submittedName>
        <fullName evidence="2">Uncharacterized protein</fullName>
    </submittedName>
</protein>